<accession>A0AAP9AK95</accession>
<reference evidence="1 2" key="1">
    <citation type="submission" date="2019-01" db="EMBL/GenBank/DDBJ databases">
        <title>Florfenicol resistance in Enterobacteriaceae and whole-genome sequence analysis of florfenicol-resistant Leclercia adecarboxylata strain R25.</title>
        <authorList>
            <person name="Bao Q."/>
            <person name="Ying Y."/>
        </authorList>
    </citation>
    <scope>NUCLEOTIDE SEQUENCE [LARGE SCALE GENOMIC DNA]</scope>
    <source>
        <strain evidence="1 2">R25</strain>
    </source>
</reference>
<dbReference type="RefSeq" id="WP_142488086.1">
    <property type="nucleotide sequence ID" value="NZ_CP035382.1"/>
</dbReference>
<sequence length="129" mass="13904">MSKIKSYAESVLFQSIISLSNTACTPGSLACLSENYISRLGHNDVPLTLRKALKDVKALLAVLIETSNGNTVAYAPGVNGHQCLLTQITELYTDVVAWNAVEQYISASQFLLFSDANNGTQNPSHSVIN</sequence>
<dbReference type="PROSITE" id="PS51257">
    <property type="entry name" value="PROKAR_LIPOPROTEIN"/>
    <property type="match status" value="1"/>
</dbReference>
<protein>
    <submittedName>
        <fullName evidence="1">Uncharacterized protein</fullName>
    </submittedName>
</protein>
<gene>
    <name evidence="1" type="ORF">ES815_12655</name>
</gene>
<dbReference type="AlphaFoldDB" id="A0AAP9AK95"/>
<proteinExistence type="predicted"/>
<name>A0AAP9AK95_9ENTR</name>
<evidence type="ECO:0000313" key="2">
    <source>
        <dbReference type="Proteomes" id="UP000317812"/>
    </source>
</evidence>
<organism evidence="1 2">
    <name type="scientific">Leclercia adecarboxylata</name>
    <dbReference type="NCBI Taxonomy" id="83655"/>
    <lineage>
        <taxon>Bacteria</taxon>
        <taxon>Pseudomonadati</taxon>
        <taxon>Pseudomonadota</taxon>
        <taxon>Gammaproteobacteria</taxon>
        <taxon>Enterobacterales</taxon>
        <taxon>Enterobacteriaceae</taxon>
        <taxon>Leclercia</taxon>
    </lineage>
</organism>
<evidence type="ECO:0000313" key="1">
    <source>
        <dbReference type="EMBL" id="QDK19108.1"/>
    </source>
</evidence>
<dbReference type="Proteomes" id="UP000317812">
    <property type="component" value="Chromosome"/>
</dbReference>
<dbReference type="EMBL" id="CP035382">
    <property type="protein sequence ID" value="QDK19108.1"/>
    <property type="molecule type" value="Genomic_DNA"/>
</dbReference>